<organism evidence="12 13">
    <name type="scientific">Candidatus Magasanikbacteria bacterium RIFCSPLOWO2_01_FULL_40_15</name>
    <dbReference type="NCBI Taxonomy" id="1798686"/>
    <lineage>
        <taxon>Bacteria</taxon>
        <taxon>Candidatus Magasanikiibacteriota</taxon>
    </lineage>
</organism>
<dbReference type="GO" id="GO:0033862">
    <property type="term" value="F:UMP kinase activity"/>
    <property type="evidence" value="ECO:0007669"/>
    <property type="project" value="UniProtKB-EC"/>
</dbReference>
<evidence type="ECO:0000256" key="8">
    <source>
        <dbReference type="ARBA" id="ARBA00022840"/>
    </source>
</evidence>
<dbReference type="Pfam" id="PF00696">
    <property type="entry name" value="AA_kinase"/>
    <property type="match status" value="1"/>
</dbReference>
<protein>
    <recommendedName>
        <fullName evidence="3">UMP kinase</fullName>
        <ecNumber evidence="3">2.7.4.22</ecNumber>
    </recommendedName>
    <alternativeName>
        <fullName evidence="10">Uridine monophosphate kinase</fullName>
    </alternativeName>
</protein>
<evidence type="ECO:0000256" key="5">
    <source>
        <dbReference type="ARBA" id="ARBA00022679"/>
    </source>
</evidence>
<comment type="similarity">
    <text evidence="2">Belongs to the UMP kinase family.</text>
</comment>
<comment type="caution">
    <text evidence="12">The sequence shown here is derived from an EMBL/GenBank/DDBJ whole genome shotgun (WGS) entry which is preliminary data.</text>
</comment>
<dbReference type="GO" id="GO:0006225">
    <property type="term" value="P:UDP biosynthetic process"/>
    <property type="evidence" value="ECO:0007669"/>
    <property type="project" value="TreeGrafter"/>
</dbReference>
<keyword evidence="9" id="KW-0665">Pyrimidine biosynthesis</keyword>
<dbReference type="InterPro" id="IPR036393">
    <property type="entry name" value="AceGlu_kinase-like_sf"/>
</dbReference>
<evidence type="ECO:0000256" key="2">
    <source>
        <dbReference type="ARBA" id="ARBA00007614"/>
    </source>
</evidence>
<accession>A0A1F6N4F3</accession>
<evidence type="ECO:0000256" key="6">
    <source>
        <dbReference type="ARBA" id="ARBA00022741"/>
    </source>
</evidence>
<dbReference type="InterPro" id="IPR001048">
    <property type="entry name" value="Asp/Glu/Uridylate_kinase"/>
</dbReference>
<keyword evidence="6" id="KW-0547">Nucleotide-binding</keyword>
<keyword evidence="7" id="KW-0418">Kinase</keyword>
<evidence type="ECO:0000259" key="11">
    <source>
        <dbReference type="Pfam" id="PF00696"/>
    </source>
</evidence>
<proteinExistence type="inferred from homology"/>
<comment type="pathway">
    <text evidence="1">Pyrimidine metabolism; CTP biosynthesis via de novo pathway; UDP from UMP (UMPK route): step 1/1.</text>
</comment>
<dbReference type="AlphaFoldDB" id="A0A1F6N4F3"/>
<dbReference type="Proteomes" id="UP000177040">
    <property type="component" value="Unassembled WGS sequence"/>
</dbReference>
<dbReference type="SUPFAM" id="SSF53633">
    <property type="entry name" value="Carbamate kinase-like"/>
    <property type="match status" value="1"/>
</dbReference>
<sequence>MKILSVGGSIIIPQTGFNPDFLKKFRTLILKRVAQGEKFIIVTGGGSIARQYQNGARLLGKPTNSDLDWIGIQTTILNAHFMRVLFSGYSHDEIILNPHQKIKTTKPLIFAGGEKPGCSTDLDAVDFAHTYDAKDILNLSNIDYVFDKDPNKFSDAKRIEDMNWETFRRDVVGYTWDPGKNVPFDPTASTAAAKWKMTVSILNGNNLKEVAKAIDGKKFKGTRIHP</sequence>
<keyword evidence="4" id="KW-0963">Cytoplasm</keyword>
<evidence type="ECO:0000256" key="1">
    <source>
        <dbReference type="ARBA" id="ARBA00004791"/>
    </source>
</evidence>
<dbReference type="GO" id="GO:0005524">
    <property type="term" value="F:ATP binding"/>
    <property type="evidence" value="ECO:0007669"/>
    <property type="project" value="UniProtKB-KW"/>
</dbReference>
<evidence type="ECO:0000313" key="13">
    <source>
        <dbReference type="Proteomes" id="UP000177040"/>
    </source>
</evidence>
<dbReference type="PANTHER" id="PTHR42833">
    <property type="entry name" value="URIDYLATE KINASE"/>
    <property type="match status" value="1"/>
</dbReference>
<gene>
    <name evidence="12" type="ORF">A2983_02810</name>
</gene>
<evidence type="ECO:0000256" key="9">
    <source>
        <dbReference type="ARBA" id="ARBA00022975"/>
    </source>
</evidence>
<evidence type="ECO:0000256" key="7">
    <source>
        <dbReference type="ARBA" id="ARBA00022777"/>
    </source>
</evidence>
<feature type="domain" description="Aspartate/glutamate/uridylate kinase" evidence="11">
    <location>
        <begin position="3"/>
        <end position="203"/>
    </location>
</feature>
<dbReference type="Gene3D" id="3.40.1160.10">
    <property type="entry name" value="Acetylglutamate kinase-like"/>
    <property type="match status" value="1"/>
</dbReference>
<dbReference type="EC" id="2.7.4.22" evidence="3"/>
<dbReference type="PANTHER" id="PTHR42833:SF4">
    <property type="entry name" value="URIDYLATE KINASE PUMPKIN, CHLOROPLASTIC"/>
    <property type="match status" value="1"/>
</dbReference>
<keyword evidence="8" id="KW-0067">ATP-binding</keyword>
<name>A0A1F6N4F3_9BACT</name>
<evidence type="ECO:0000256" key="3">
    <source>
        <dbReference type="ARBA" id="ARBA00012899"/>
    </source>
</evidence>
<keyword evidence="5" id="KW-0808">Transferase</keyword>
<dbReference type="EMBL" id="MFQH01000006">
    <property type="protein sequence ID" value="OGH78570.1"/>
    <property type="molecule type" value="Genomic_DNA"/>
</dbReference>
<dbReference type="InterPro" id="IPR011818">
    <property type="entry name" value="Uridylate_kinase_arch/spir"/>
</dbReference>
<dbReference type="NCBIfam" id="TIGR02076">
    <property type="entry name" value="pyrH_arch"/>
    <property type="match status" value="1"/>
</dbReference>
<evidence type="ECO:0000256" key="4">
    <source>
        <dbReference type="ARBA" id="ARBA00022490"/>
    </source>
</evidence>
<reference evidence="12 13" key="1">
    <citation type="journal article" date="2016" name="Nat. Commun.">
        <title>Thousands of microbial genomes shed light on interconnected biogeochemical processes in an aquifer system.</title>
        <authorList>
            <person name="Anantharaman K."/>
            <person name="Brown C.T."/>
            <person name="Hug L.A."/>
            <person name="Sharon I."/>
            <person name="Castelle C.J."/>
            <person name="Probst A.J."/>
            <person name="Thomas B.C."/>
            <person name="Singh A."/>
            <person name="Wilkins M.J."/>
            <person name="Karaoz U."/>
            <person name="Brodie E.L."/>
            <person name="Williams K.H."/>
            <person name="Hubbard S.S."/>
            <person name="Banfield J.F."/>
        </authorList>
    </citation>
    <scope>NUCLEOTIDE SEQUENCE [LARGE SCALE GENOMIC DNA]</scope>
</reference>
<evidence type="ECO:0000256" key="10">
    <source>
        <dbReference type="ARBA" id="ARBA00032092"/>
    </source>
</evidence>
<evidence type="ECO:0000313" key="12">
    <source>
        <dbReference type="EMBL" id="OGH78570.1"/>
    </source>
</evidence>